<keyword evidence="7" id="KW-1133">Transmembrane helix</keyword>
<keyword evidence="7" id="KW-0812">Transmembrane</keyword>
<keyword evidence="2" id="KW-0732">Signal</keyword>
<dbReference type="InterPro" id="IPR018097">
    <property type="entry name" value="EGF_Ca-bd_CS"/>
</dbReference>
<evidence type="ECO:0000313" key="9">
    <source>
        <dbReference type="EMBL" id="MPC83926.1"/>
    </source>
</evidence>
<dbReference type="InterPro" id="IPR000152">
    <property type="entry name" value="EGF-type_Asp/Asn_hydroxyl_site"/>
</dbReference>
<dbReference type="AlphaFoldDB" id="A0A5B7IQQ6"/>
<comment type="caution">
    <text evidence="6">Lacks conserved residue(s) required for the propagation of feature annotation.</text>
</comment>
<dbReference type="PROSITE" id="PS00010">
    <property type="entry name" value="ASX_HYDROXYL"/>
    <property type="match status" value="1"/>
</dbReference>
<dbReference type="PROSITE" id="PS00022">
    <property type="entry name" value="EGF_1"/>
    <property type="match status" value="1"/>
</dbReference>
<evidence type="ECO:0000313" key="10">
    <source>
        <dbReference type="Proteomes" id="UP000324222"/>
    </source>
</evidence>
<feature type="disulfide bond" evidence="6">
    <location>
        <begin position="36"/>
        <end position="45"/>
    </location>
</feature>
<dbReference type="Proteomes" id="UP000324222">
    <property type="component" value="Unassembled WGS sequence"/>
</dbReference>
<dbReference type="SMART" id="SM00181">
    <property type="entry name" value="EGF"/>
    <property type="match status" value="1"/>
</dbReference>
<feature type="transmembrane region" description="Helical" evidence="7">
    <location>
        <begin position="61"/>
        <end position="82"/>
    </location>
</feature>
<evidence type="ECO:0000256" key="4">
    <source>
        <dbReference type="ARBA" id="ARBA00023157"/>
    </source>
</evidence>
<keyword evidence="3" id="KW-0677">Repeat</keyword>
<comment type="caution">
    <text evidence="9">The sequence shown here is derived from an EMBL/GenBank/DDBJ whole genome shotgun (WGS) entry which is preliminary data.</text>
</comment>
<keyword evidence="1 6" id="KW-0245">EGF-like domain</keyword>
<reference evidence="9 10" key="1">
    <citation type="submission" date="2019-05" db="EMBL/GenBank/DDBJ databases">
        <title>Another draft genome of Portunus trituberculatus and its Hox gene families provides insights of decapod evolution.</title>
        <authorList>
            <person name="Jeong J.-H."/>
            <person name="Song I."/>
            <person name="Kim S."/>
            <person name="Choi T."/>
            <person name="Kim D."/>
            <person name="Ryu S."/>
            <person name="Kim W."/>
        </authorList>
    </citation>
    <scope>NUCLEOTIDE SEQUENCE [LARGE SCALE GENOMIC DNA]</scope>
    <source>
        <tissue evidence="9">Muscle</tissue>
    </source>
</reference>
<evidence type="ECO:0000256" key="3">
    <source>
        <dbReference type="ARBA" id="ARBA00022737"/>
    </source>
</evidence>
<dbReference type="SUPFAM" id="SSF57196">
    <property type="entry name" value="EGF/Laminin"/>
    <property type="match status" value="1"/>
</dbReference>
<dbReference type="PROSITE" id="PS01187">
    <property type="entry name" value="EGF_CA"/>
    <property type="match status" value="1"/>
</dbReference>
<gene>
    <name evidence="9" type="primary">ft_5</name>
    <name evidence="9" type="ORF">E2C01_078649</name>
</gene>
<sequence length="151" mass="15732">MRVVDGVCKDVDECQWRPCLHGGSCLNLQPGYVCVCGPGHVGDHCQWSKIATSGHPVAPPAAIAAITVSVLVLVVLGLVLSLRLHRLRGVQGLQAGAVKGGIQSVKEAAVEGSEDGSVGEAAVQEGSSDTLMELLKLRVSRDPSGLSEERE</sequence>
<evidence type="ECO:0000256" key="6">
    <source>
        <dbReference type="PROSITE-ProRule" id="PRU00076"/>
    </source>
</evidence>
<dbReference type="Gene3D" id="2.10.25.10">
    <property type="entry name" value="Laminin"/>
    <property type="match status" value="1"/>
</dbReference>
<dbReference type="EMBL" id="VSRR010063931">
    <property type="protein sequence ID" value="MPC83926.1"/>
    <property type="molecule type" value="Genomic_DNA"/>
</dbReference>
<organism evidence="9 10">
    <name type="scientific">Portunus trituberculatus</name>
    <name type="common">Swimming crab</name>
    <name type="synonym">Neptunus trituberculatus</name>
    <dbReference type="NCBI Taxonomy" id="210409"/>
    <lineage>
        <taxon>Eukaryota</taxon>
        <taxon>Metazoa</taxon>
        <taxon>Ecdysozoa</taxon>
        <taxon>Arthropoda</taxon>
        <taxon>Crustacea</taxon>
        <taxon>Multicrustacea</taxon>
        <taxon>Malacostraca</taxon>
        <taxon>Eumalacostraca</taxon>
        <taxon>Eucarida</taxon>
        <taxon>Decapoda</taxon>
        <taxon>Pleocyemata</taxon>
        <taxon>Brachyura</taxon>
        <taxon>Eubrachyura</taxon>
        <taxon>Portunoidea</taxon>
        <taxon>Portunidae</taxon>
        <taxon>Portuninae</taxon>
        <taxon>Portunus</taxon>
    </lineage>
</organism>
<feature type="domain" description="EGF-like" evidence="8">
    <location>
        <begin position="10"/>
        <end position="46"/>
    </location>
</feature>
<dbReference type="OrthoDB" id="6079678at2759"/>
<keyword evidence="10" id="KW-1185">Reference proteome</keyword>
<proteinExistence type="predicted"/>
<dbReference type="PROSITE" id="PS50026">
    <property type="entry name" value="EGF_3"/>
    <property type="match status" value="1"/>
</dbReference>
<evidence type="ECO:0000256" key="2">
    <source>
        <dbReference type="ARBA" id="ARBA00022729"/>
    </source>
</evidence>
<dbReference type="Pfam" id="PF00008">
    <property type="entry name" value="EGF"/>
    <property type="match status" value="1"/>
</dbReference>
<dbReference type="GO" id="GO:0005509">
    <property type="term" value="F:calcium ion binding"/>
    <property type="evidence" value="ECO:0007669"/>
    <property type="project" value="InterPro"/>
</dbReference>
<evidence type="ECO:0000256" key="7">
    <source>
        <dbReference type="SAM" id="Phobius"/>
    </source>
</evidence>
<protein>
    <submittedName>
        <fullName evidence="9">Cadherin-related tumor suppressor</fullName>
    </submittedName>
</protein>
<dbReference type="InterPro" id="IPR000742">
    <property type="entry name" value="EGF"/>
</dbReference>
<keyword evidence="4 6" id="KW-1015">Disulfide bond</keyword>
<evidence type="ECO:0000259" key="8">
    <source>
        <dbReference type="PROSITE" id="PS50026"/>
    </source>
</evidence>
<dbReference type="FunFam" id="2.10.25.10:FF:000122">
    <property type="entry name" value="Protein crumbs homolog 2"/>
    <property type="match status" value="1"/>
</dbReference>
<dbReference type="SMART" id="SM00179">
    <property type="entry name" value="EGF_CA"/>
    <property type="match status" value="1"/>
</dbReference>
<evidence type="ECO:0000256" key="1">
    <source>
        <dbReference type="ARBA" id="ARBA00022536"/>
    </source>
</evidence>
<keyword evidence="5" id="KW-0325">Glycoprotein</keyword>
<keyword evidence="7" id="KW-0472">Membrane</keyword>
<dbReference type="InterPro" id="IPR001881">
    <property type="entry name" value="EGF-like_Ca-bd_dom"/>
</dbReference>
<dbReference type="CDD" id="cd00054">
    <property type="entry name" value="EGF_CA"/>
    <property type="match status" value="1"/>
</dbReference>
<accession>A0A5B7IQQ6</accession>
<name>A0A5B7IQQ6_PORTR</name>
<evidence type="ECO:0000256" key="5">
    <source>
        <dbReference type="ARBA" id="ARBA00023180"/>
    </source>
</evidence>